<evidence type="ECO:0000259" key="1">
    <source>
        <dbReference type="Pfam" id="PF13460"/>
    </source>
</evidence>
<dbReference type="Proteomes" id="UP001596171">
    <property type="component" value="Unassembled WGS sequence"/>
</dbReference>
<name>A0ABW1SKK8_9LACO</name>
<proteinExistence type="predicted"/>
<dbReference type="Pfam" id="PF13460">
    <property type="entry name" value="NAD_binding_10"/>
    <property type="match status" value="1"/>
</dbReference>
<gene>
    <name evidence="2" type="ORF">ACFP1L_09770</name>
</gene>
<feature type="domain" description="NAD(P)-binding" evidence="1">
    <location>
        <begin position="10"/>
        <end position="187"/>
    </location>
</feature>
<protein>
    <submittedName>
        <fullName evidence="2">NAD(P)H-binding protein</fullName>
    </submittedName>
</protein>
<dbReference type="InterPro" id="IPR016040">
    <property type="entry name" value="NAD(P)-bd_dom"/>
</dbReference>
<dbReference type="InterPro" id="IPR051606">
    <property type="entry name" value="Polyketide_Oxido-like"/>
</dbReference>
<dbReference type="PANTHER" id="PTHR43355:SF2">
    <property type="entry name" value="FLAVIN REDUCTASE (NADPH)"/>
    <property type="match status" value="1"/>
</dbReference>
<comment type="caution">
    <text evidence="2">The sequence shown here is derived from an EMBL/GenBank/DDBJ whole genome shotgun (WGS) entry which is preliminary data.</text>
</comment>
<sequence length="201" mass="21764">MKMKNVLIIGATGSVGSTTRDYLLANSDDQLTLFARHANRIKATAGREKIVQGDVTNVSQLATAMAGQDVVFAALSGNLKMMAESIVQAMHQSQIKRLIFITSMGIYNEIPAFLGADGNVNRNPMLRGYRAAADVIEASDLAYTIVRPGWFDNGSDDYEVTQKGEPFGGHNVSRRAIADLVMHAADDNDYVKASVGINRPE</sequence>
<accession>A0ABW1SKK8</accession>
<keyword evidence="3" id="KW-1185">Reference proteome</keyword>
<reference evidence="3" key="1">
    <citation type="journal article" date="2019" name="Int. J. Syst. Evol. Microbiol.">
        <title>The Global Catalogue of Microorganisms (GCM) 10K type strain sequencing project: providing services to taxonomists for standard genome sequencing and annotation.</title>
        <authorList>
            <consortium name="The Broad Institute Genomics Platform"/>
            <consortium name="The Broad Institute Genome Sequencing Center for Infectious Disease"/>
            <person name="Wu L."/>
            <person name="Ma J."/>
        </authorList>
    </citation>
    <scope>NUCLEOTIDE SEQUENCE [LARGE SCALE GENOMIC DNA]</scope>
    <source>
        <strain evidence="3">CCM 8930</strain>
    </source>
</reference>
<dbReference type="EMBL" id="JBHSSE010000018">
    <property type="protein sequence ID" value="MFC6202155.1"/>
    <property type="molecule type" value="Genomic_DNA"/>
</dbReference>
<dbReference type="Gene3D" id="3.40.50.720">
    <property type="entry name" value="NAD(P)-binding Rossmann-like Domain"/>
    <property type="match status" value="1"/>
</dbReference>
<dbReference type="SUPFAM" id="SSF51735">
    <property type="entry name" value="NAD(P)-binding Rossmann-fold domains"/>
    <property type="match status" value="1"/>
</dbReference>
<dbReference type="PANTHER" id="PTHR43355">
    <property type="entry name" value="FLAVIN REDUCTASE (NADPH)"/>
    <property type="match status" value="1"/>
</dbReference>
<evidence type="ECO:0000313" key="2">
    <source>
        <dbReference type="EMBL" id="MFC6202155.1"/>
    </source>
</evidence>
<evidence type="ECO:0000313" key="3">
    <source>
        <dbReference type="Proteomes" id="UP001596171"/>
    </source>
</evidence>
<organism evidence="2 3">
    <name type="scientific">Lactiplantibacillus nangangensis</name>
    <dbReference type="NCBI Taxonomy" id="2559917"/>
    <lineage>
        <taxon>Bacteria</taxon>
        <taxon>Bacillati</taxon>
        <taxon>Bacillota</taxon>
        <taxon>Bacilli</taxon>
        <taxon>Lactobacillales</taxon>
        <taxon>Lactobacillaceae</taxon>
        <taxon>Lactiplantibacillus</taxon>
    </lineage>
</organism>
<dbReference type="InterPro" id="IPR036291">
    <property type="entry name" value="NAD(P)-bd_dom_sf"/>
</dbReference>
<dbReference type="RefSeq" id="WP_307722486.1">
    <property type="nucleotide sequence ID" value="NZ_BJDI01000003.1"/>
</dbReference>